<dbReference type="Pfam" id="PF09704">
    <property type="entry name" value="Cas_Cas5d"/>
    <property type="match status" value="1"/>
</dbReference>
<dbReference type="AlphaFoldDB" id="A0A1B2IY80"/>
<dbReference type="InterPro" id="IPR013422">
    <property type="entry name" value="CRISPR-assoc_prot_Cas5_N"/>
</dbReference>
<dbReference type="RefSeq" id="WP_065902297.1">
    <property type="nucleotide sequence ID" value="NZ_CP014912.1"/>
</dbReference>
<dbReference type="EMBL" id="CP014924">
    <property type="protein sequence ID" value="ANZ67025.1"/>
    <property type="molecule type" value="Genomic_DNA"/>
</dbReference>
<dbReference type="GO" id="GO:0003723">
    <property type="term" value="F:RNA binding"/>
    <property type="evidence" value="ECO:0007669"/>
    <property type="project" value="InterPro"/>
</dbReference>
<dbReference type="CDD" id="cd09756">
    <property type="entry name" value="Cas5_I-E"/>
    <property type="match status" value="1"/>
</dbReference>
<dbReference type="NCBIfam" id="TIGR02593">
    <property type="entry name" value="CRISPR_cas5"/>
    <property type="match status" value="1"/>
</dbReference>
<dbReference type="GO" id="GO:0043571">
    <property type="term" value="P:maintenance of CRISPR repeat elements"/>
    <property type="evidence" value="ECO:0007669"/>
    <property type="project" value="InterPro"/>
</dbReference>
<name>A0A1B2IY80_9LACO</name>
<reference evidence="2 3" key="1">
    <citation type="submission" date="2016-03" db="EMBL/GenBank/DDBJ databases">
        <title>Pediococcus and Lactobacillus from brewery environment - whole genome sequencing and assembly.</title>
        <authorList>
            <person name="Behr J."/>
            <person name="Geissler A.J."/>
            <person name="Vogel R.F."/>
        </authorList>
    </citation>
    <scope>NUCLEOTIDE SEQUENCE [LARGE SCALE GENOMIC DNA]</scope>
    <source>
        <strain evidence="2 3">TMW 1.1995</strain>
    </source>
</reference>
<evidence type="ECO:0000313" key="3">
    <source>
        <dbReference type="Proteomes" id="UP000093267"/>
    </source>
</evidence>
<organism evidence="2 3">
    <name type="scientific">Secundilactobacillus paracollinoides</name>
    <dbReference type="NCBI Taxonomy" id="240427"/>
    <lineage>
        <taxon>Bacteria</taxon>
        <taxon>Bacillati</taxon>
        <taxon>Bacillota</taxon>
        <taxon>Bacilli</taxon>
        <taxon>Lactobacillales</taxon>
        <taxon>Lactobacillaceae</taxon>
        <taxon>Secundilactobacillus</taxon>
    </lineage>
</organism>
<dbReference type="NCBIfam" id="TIGR01868">
    <property type="entry name" value="casD_Cas5e"/>
    <property type="match status" value="1"/>
</dbReference>
<dbReference type="GO" id="GO:0051607">
    <property type="term" value="P:defense response to virus"/>
    <property type="evidence" value="ECO:0007669"/>
    <property type="project" value="UniProtKB-KW"/>
</dbReference>
<evidence type="ECO:0000256" key="1">
    <source>
        <dbReference type="ARBA" id="ARBA00023118"/>
    </source>
</evidence>
<dbReference type="OrthoDB" id="3189549at2"/>
<sequence length="238" mass="26746">MKTLTIKLTSPLQSYGDEATFLRRTSGSYPSKSAIVGMVAAALGYSRDDARILKLNELGFAVRIDQVGVSLTDFQTVVWKKGKGGTKVSYRDYLQDAVFVVAIGSDDDAWIDAIHYALLHPHFQLFLGRRANVPAGVLETELFSDIDPVAALKTVQWQAADWYRKKHRNHSSMILDIIADANLIPTNRTQLVKDEVGSFDQRNRYFEYRGIALDSVEVTNNRFEDNRDDTTHDIMGSL</sequence>
<dbReference type="Gene3D" id="3.30.70.2660">
    <property type="match status" value="1"/>
</dbReference>
<dbReference type="InterPro" id="IPR021124">
    <property type="entry name" value="CRISPR-assoc_prot_Cas5"/>
</dbReference>
<keyword evidence="1" id="KW-0051">Antiviral defense</keyword>
<dbReference type="Proteomes" id="UP000093267">
    <property type="component" value="Chromosome"/>
</dbReference>
<proteinExistence type="predicted"/>
<evidence type="ECO:0000313" key="2">
    <source>
        <dbReference type="EMBL" id="ANZ67025.1"/>
    </source>
</evidence>
<accession>A0A1B2IY80</accession>
<protein>
    <submittedName>
        <fullName evidence="2">Type I-E CRISPR-associated protein Cas5/CasD</fullName>
    </submittedName>
</protein>
<keyword evidence="3" id="KW-1185">Reference proteome</keyword>
<dbReference type="InterPro" id="IPR010147">
    <property type="entry name" value="CRISPR-assoc_prot_CasD"/>
</dbReference>
<gene>
    <name evidence="2" type="ORF">AYR63_07700</name>
</gene>